<evidence type="ECO:0000256" key="1">
    <source>
        <dbReference type="ARBA" id="ARBA00006525"/>
    </source>
</evidence>
<dbReference type="InterPro" id="IPR057666">
    <property type="entry name" value="DrpA_SLOG"/>
</dbReference>
<dbReference type="Proteomes" id="UP000254794">
    <property type="component" value="Unassembled WGS sequence"/>
</dbReference>
<feature type="domain" description="Smf/DprA SLOG" evidence="2">
    <location>
        <begin position="70"/>
        <end position="282"/>
    </location>
</feature>
<reference evidence="3 4" key="1">
    <citation type="submission" date="2018-06" db="EMBL/GenBank/DDBJ databases">
        <authorList>
            <consortium name="Pathogen Informatics"/>
            <person name="Doyle S."/>
        </authorList>
    </citation>
    <scope>NUCLEOTIDE SEQUENCE [LARGE SCALE GENOMIC DNA]</scope>
    <source>
        <strain evidence="3 4">NCTC13316</strain>
    </source>
</reference>
<gene>
    <name evidence="3" type="primary">smf_3</name>
    <name evidence="3" type="ORF">NCTC13316_03461</name>
</gene>
<evidence type="ECO:0000313" key="4">
    <source>
        <dbReference type="Proteomes" id="UP000254794"/>
    </source>
</evidence>
<dbReference type="RefSeq" id="WP_115332950.1">
    <property type="nucleotide sequence ID" value="NZ_CAAAHP010000008.1"/>
</dbReference>
<sequence length="283" mass="31767">MFAISPSLEIGSYEYLLDEKVSSYKQLVDLMKVSNAEHLIDLVDKTTAQGYFNRVYTEIRRKKVADFNVFMRGTADYLSKLNDAEYPLPLLYYRGNLDLLHTRGLAIVGARAASPEGKIRTKKLVKTLVEHDFTIISGLAAGIDTAAHEAAIQLGGRTIAVIGTPITHFYPPQNRALQEEIAKHHLLISQVPIIRYEKGNPKSNRFNFPERNKTMSAISEATIIVEASNTSGSLTQAKAALKQGRKLFILNNNFENQHLTWPQKFEDLGAIRVRDIQDILNNL</sequence>
<organism evidence="3 4">
    <name type="scientific">Legionella busanensis</name>
    <dbReference type="NCBI Taxonomy" id="190655"/>
    <lineage>
        <taxon>Bacteria</taxon>
        <taxon>Pseudomonadati</taxon>
        <taxon>Pseudomonadota</taxon>
        <taxon>Gammaproteobacteria</taxon>
        <taxon>Legionellales</taxon>
        <taxon>Legionellaceae</taxon>
        <taxon>Legionella</taxon>
    </lineage>
</organism>
<dbReference type="Gene3D" id="3.40.50.450">
    <property type="match status" value="1"/>
</dbReference>
<dbReference type="SUPFAM" id="SSF102405">
    <property type="entry name" value="MCP/YpsA-like"/>
    <property type="match status" value="1"/>
</dbReference>
<keyword evidence="4" id="KW-1185">Reference proteome</keyword>
<dbReference type="AlphaFoldDB" id="A0A378K9G2"/>
<dbReference type="InterPro" id="IPR003488">
    <property type="entry name" value="DprA"/>
</dbReference>
<comment type="similarity">
    <text evidence="1">Belongs to the DprA/Smf family.</text>
</comment>
<dbReference type="GO" id="GO:0009294">
    <property type="term" value="P:DNA-mediated transformation"/>
    <property type="evidence" value="ECO:0007669"/>
    <property type="project" value="InterPro"/>
</dbReference>
<dbReference type="Pfam" id="PF02481">
    <property type="entry name" value="DNA_processg_A"/>
    <property type="match status" value="1"/>
</dbReference>
<dbReference type="EMBL" id="UGOD01000006">
    <property type="protein sequence ID" value="STX81588.1"/>
    <property type="molecule type" value="Genomic_DNA"/>
</dbReference>
<accession>A0A378K9G2</accession>
<proteinExistence type="inferred from homology"/>
<evidence type="ECO:0000259" key="2">
    <source>
        <dbReference type="Pfam" id="PF02481"/>
    </source>
</evidence>
<protein>
    <submittedName>
        <fullName evidence="3">Protein smf</fullName>
    </submittedName>
</protein>
<dbReference type="PANTHER" id="PTHR43022">
    <property type="entry name" value="PROTEIN SMF"/>
    <property type="match status" value="1"/>
</dbReference>
<dbReference type="PANTHER" id="PTHR43022:SF1">
    <property type="entry name" value="PROTEIN SMF"/>
    <property type="match status" value="1"/>
</dbReference>
<dbReference type="OrthoDB" id="9785707at2"/>
<name>A0A378K9G2_9GAMM</name>
<evidence type="ECO:0000313" key="3">
    <source>
        <dbReference type="EMBL" id="STX81588.1"/>
    </source>
</evidence>